<gene>
    <name evidence="2" type="ORF">SAMN06269185_0197</name>
</gene>
<keyword evidence="1" id="KW-0812">Transmembrane</keyword>
<dbReference type="RefSeq" id="WP_097007256.1">
    <property type="nucleotide sequence ID" value="NZ_OBEJ01000001.1"/>
</dbReference>
<protein>
    <submittedName>
        <fullName evidence="2">Uncharacterized protein</fullName>
    </submittedName>
</protein>
<organism evidence="2 3">
    <name type="scientific">Natronoarchaeum philippinense</name>
    <dbReference type="NCBI Taxonomy" id="558529"/>
    <lineage>
        <taxon>Archaea</taxon>
        <taxon>Methanobacteriati</taxon>
        <taxon>Methanobacteriota</taxon>
        <taxon>Stenosarchaea group</taxon>
        <taxon>Halobacteria</taxon>
        <taxon>Halobacteriales</taxon>
        <taxon>Natronoarchaeaceae</taxon>
    </lineage>
</organism>
<accession>A0A285N110</accession>
<dbReference type="InterPro" id="IPR040493">
    <property type="entry name" value="DUF5518"/>
</dbReference>
<sequence>MESPTTTDPHDSTPTDDAGSGTLGAVFDAIVALLIAIPGISAAAAGVAVWQTADRELSEAIVADMEVTSTLVSESVLVDAINEMMVWGAGGLVLTGAALTVVGIAVLVYYRRLRRGGDGGVVPTDRLALVVLGAVVSTVASFVPFSPVLGGGVAGYFQQGSPRDGLGLGALAGLALTAPAVIVLGSLVGGALAADATPIALLLVGVALASAGFTIVLSALGGYAGTVIE</sequence>
<feature type="transmembrane region" description="Helical" evidence="1">
    <location>
        <begin position="169"/>
        <end position="193"/>
    </location>
</feature>
<dbReference type="Proteomes" id="UP000219453">
    <property type="component" value="Unassembled WGS sequence"/>
</dbReference>
<evidence type="ECO:0000256" key="1">
    <source>
        <dbReference type="SAM" id="Phobius"/>
    </source>
</evidence>
<proteinExistence type="predicted"/>
<evidence type="ECO:0000313" key="3">
    <source>
        <dbReference type="Proteomes" id="UP000219453"/>
    </source>
</evidence>
<evidence type="ECO:0000313" key="2">
    <source>
        <dbReference type="EMBL" id="SNZ03132.1"/>
    </source>
</evidence>
<dbReference type="OrthoDB" id="341846at2157"/>
<feature type="transmembrane region" description="Helical" evidence="1">
    <location>
        <begin position="130"/>
        <end position="157"/>
    </location>
</feature>
<dbReference type="AlphaFoldDB" id="A0A285N110"/>
<feature type="transmembrane region" description="Helical" evidence="1">
    <location>
        <begin position="86"/>
        <end position="110"/>
    </location>
</feature>
<name>A0A285N110_NATPI</name>
<dbReference type="EMBL" id="OBEJ01000001">
    <property type="protein sequence ID" value="SNZ03132.1"/>
    <property type="molecule type" value="Genomic_DNA"/>
</dbReference>
<feature type="transmembrane region" description="Helical" evidence="1">
    <location>
        <begin position="199"/>
        <end position="224"/>
    </location>
</feature>
<reference evidence="2 3" key="1">
    <citation type="submission" date="2017-09" db="EMBL/GenBank/DDBJ databases">
        <authorList>
            <person name="Ehlers B."/>
            <person name="Leendertz F.H."/>
        </authorList>
    </citation>
    <scope>NUCLEOTIDE SEQUENCE [LARGE SCALE GENOMIC DNA]</scope>
    <source>
        <strain evidence="2 3">DSM 27208</strain>
    </source>
</reference>
<feature type="transmembrane region" description="Helical" evidence="1">
    <location>
        <begin position="29"/>
        <end position="50"/>
    </location>
</feature>
<keyword evidence="1" id="KW-0472">Membrane</keyword>
<dbReference type="Pfam" id="PF17647">
    <property type="entry name" value="DUF5518"/>
    <property type="match status" value="1"/>
</dbReference>
<keyword evidence="3" id="KW-1185">Reference proteome</keyword>
<keyword evidence="1" id="KW-1133">Transmembrane helix</keyword>